<dbReference type="SUPFAM" id="SSF56420">
    <property type="entry name" value="Peptide deformylase"/>
    <property type="match status" value="1"/>
</dbReference>
<dbReference type="InterPro" id="IPR023635">
    <property type="entry name" value="Peptide_deformylase"/>
</dbReference>
<dbReference type="HOGENOM" id="CLU_061901_3_1_9"/>
<accession>A0A0H2YNE3</accession>
<keyword evidence="2" id="KW-0408">Iron</keyword>
<evidence type="ECO:0000256" key="1">
    <source>
        <dbReference type="ARBA" id="ARBA00010759"/>
    </source>
</evidence>
<evidence type="ECO:0000313" key="3">
    <source>
        <dbReference type="EMBL" id="ABG82240.1"/>
    </source>
</evidence>
<keyword evidence="4" id="KW-1185">Reference proteome</keyword>
<dbReference type="AlphaFoldDB" id="A0A0H2YNE3"/>
<dbReference type="Proteomes" id="UP000001823">
    <property type="component" value="Chromosome"/>
</dbReference>
<dbReference type="NCBIfam" id="NF006670">
    <property type="entry name" value="PRK09218.1"/>
    <property type="match status" value="1"/>
</dbReference>
<gene>
    <name evidence="3" type="primary">def</name>
    <name evidence="3" type="ordered locus">CPF_0754</name>
</gene>
<keyword evidence="3" id="KW-0378">Hydrolase</keyword>
<dbReference type="PANTHER" id="PTHR10458">
    <property type="entry name" value="PEPTIDE DEFORMYLASE"/>
    <property type="match status" value="1"/>
</dbReference>
<organism evidence="3 4">
    <name type="scientific">Clostridium perfringens (strain ATCC 13124 / DSM 756 / JCM 1290 / NCIMB 6125 / NCTC 8237 / Type A)</name>
    <dbReference type="NCBI Taxonomy" id="195103"/>
    <lineage>
        <taxon>Bacteria</taxon>
        <taxon>Bacillati</taxon>
        <taxon>Bacillota</taxon>
        <taxon>Clostridia</taxon>
        <taxon>Eubacteriales</taxon>
        <taxon>Clostridiaceae</taxon>
        <taxon>Clostridium</taxon>
    </lineage>
</organism>
<dbReference type="EMBL" id="CP000246">
    <property type="protein sequence ID" value="ABG82240.1"/>
    <property type="molecule type" value="Genomic_DNA"/>
</dbReference>
<name>A0A0H2YNE3_CLOP1</name>
<dbReference type="GO" id="GO:0042586">
    <property type="term" value="F:peptide deformylase activity"/>
    <property type="evidence" value="ECO:0007669"/>
    <property type="project" value="UniProtKB-EC"/>
</dbReference>
<dbReference type="PIRSF" id="PIRSF004749">
    <property type="entry name" value="Pep_def"/>
    <property type="match status" value="1"/>
</dbReference>
<evidence type="ECO:0000256" key="2">
    <source>
        <dbReference type="ARBA" id="ARBA00023004"/>
    </source>
</evidence>
<dbReference type="EC" id="3.5.1.88" evidence="3"/>
<dbReference type="PRINTS" id="PR01576">
    <property type="entry name" value="PDEFORMYLASE"/>
</dbReference>
<dbReference type="PaxDb" id="195103-CPF_0754"/>
<evidence type="ECO:0000313" key="4">
    <source>
        <dbReference type="Proteomes" id="UP000001823"/>
    </source>
</evidence>
<dbReference type="RefSeq" id="WP_003477074.1">
    <property type="nucleotide sequence ID" value="NC_008261.1"/>
</dbReference>
<dbReference type="Pfam" id="PF01327">
    <property type="entry name" value="Pep_deformylase"/>
    <property type="match status" value="1"/>
</dbReference>
<sequence>MIRPIVKDVLFLGQKSELATKEDIGIIDDLVDTLRANLESCVGMAANMIGVKKRILVFSIGNIIVPMVNPVILKKEKSYETEESCLSLTGFRKTTRYEIIEVEYLDRNFKKHKETFSGFTAQIIQHEVDHFDGIII</sequence>
<dbReference type="eggNOG" id="COG0242">
    <property type="taxonomic scope" value="Bacteria"/>
</dbReference>
<dbReference type="PANTHER" id="PTHR10458:SF22">
    <property type="entry name" value="PEPTIDE DEFORMYLASE"/>
    <property type="match status" value="1"/>
</dbReference>
<dbReference type="CDD" id="cd00487">
    <property type="entry name" value="Pep_deformylase"/>
    <property type="match status" value="1"/>
</dbReference>
<proteinExistence type="inferred from homology"/>
<dbReference type="Gene3D" id="3.90.45.10">
    <property type="entry name" value="Peptide deformylase"/>
    <property type="match status" value="1"/>
</dbReference>
<dbReference type="KEGG" id="cpf:CPF_0754"/>
<comment type="similarity">
    <text evidence="1">Belongs to the polypeptide deformylase family.</text>
</comment>
<dbReference type="STRING" id="195103.CPF_0754"/>
<reference evidence="3 4" key="1">
    <citation type="journal article" date="2006" name="Genome Res.">
        <title>Skewed genomic variability in strains of the toxigenic bacterial pathogen, Clostridium perfringens.</title>
        <authorList>
            <person name="Myers G.S."/>
            <person name="Rasko D.A."/>
            <person name="Cheung J.K."/>
            <person name="Ravel J."/>
            <person name="Seshadri R."/>
            <person name="Deboy R.T."/>
            <person name="Ren Q."/>
            <person name="Varga J."/>
            <person name="Awad M.M."/>
            <person name="Brinkac L.M."/>
            <person name="Daugherty S.C."/>
            <person name="Haft D.H."/>
            <person name="Dodson R.J."/>
            <person name="Madupu R."/>
            <person name="Nelson W.C."/>
            <person name="Rosovitz M.J."/>
            <person name="Sullivan S.A."/>
            <person name="Khouri H."/>
            <person name="Dimitrov G.I."/>
            <person name="Watkins K.L."/>
            <person name="Mulligan S."/>
            <person name="Benton J."/>
            <person name="Radune D."/>
            <person name="Fisher D.J."/>
            <person name="Atkins H.S."/>
            <person name="Hiscox T."/>
            <person name="Jost B.H."/>
            <person name="Billington S.J."/>
            <person name="Songer J.G."/>
            <person name="McClane B.A."/>
            <person name="Titball R.W."/>
            <person name="Rood J.I."/>
            <person name="Melville S.B."/>
            <person name="Paulsen I.T."/>
        </authorList>
    </citation>
    <scope>NUCLEOTIDE SEQUENCE [LARGE SCALE GENOMIC DNA]</scope>
    <source>
        <strain evidence="4">ATCC 13124 / DSM 756 / JCM 1290 / NCIMB 6125 / NCTC 8237 / S 107 / Type A</strain>
    </source>
</reference>
<dbReference type="InterPro" id="IPR036821">
    <property type="entry name" value="Peptide_deformylase_sf"/>
</dbReference>
<protein>
    <submittedName>
        <fullName evidence="3">Polypeptide deformylase</fullName>
        <ecNumber evidence="3">3.5.1.88</ecNumber>
    </submittedName>
</protein>